<organism evidence="6 7">
    <name type="scientific">Deinococcus radiopugnans ATCC 19172</name>
    <dbReference type="NCBI Taxonomy" id="585398"/>
    <lineage>
        <taxon>Bacteria</taxon>
        <taxon>Thermotogati</taxon>
        <taxon>Deinococcota</taxon>
        <taxon>Deinococci</taxon>
        <taxon>Deinococcales</taxon>
        <taxon>Deinococcaceae</taxon>
        <taxon>Deinococcus</taxon>
    </lineage>
</organism>
<feature type="domain" description="Methyltransferase type 11" evidence="4">
    <location>
        <begin position="47"/>
        <end position="144"/>
    </location>
</feature>
<dbReference type="OrthoDB" id="9777638at2"/>
<evidence type="ECO:0000259" key="4">
    <source>
        <dbReference type="Pfam" id="PF08241"/>
    </source>
</evidence>
<keyword evidence="1 6" id="KW-0489">Methyltransferase</keyword>
<sequence length="269" mass="28469">MNPDERTAQNVRLFDTLAAHYDRLGFLPLTARYLAGRFRPQPDETLLDVMCGTGTLALALADAVGAGGRVVGADLSPGMLTVARNRAAGQPQLSFAEADATALPFADAEFDGVACASGLFFVPDMDAALREWRRVLRPGGRVAFSSFGKGLMGDLSGRWRVALEGVGFHPGFPPLGRLPSPDAAAELLRAAGFEGVAVDLQELPYTLPTPQDRWNDIEAGMEGAPLASLPPDVRQQLQNDHMAELEALFAGQALTVPIPVLVAAGVRPG</sequence>
<evidence type="ECO:0000256" key="1">
    <source>
        <dbReference type="ARBA" id="ARBA00022603"/>
    </source>
</evidence>
<dbReference type="AlphaFoldDB" id="A0A5C4Y3I0"/>
<dbReference type="EMBL" id="VDMO01000015">
    <property type="protein sequence ID" value="TNM70084.1"/>
    <property type="molecule type" value="Genomic_DNA"/>
</dbReference>
<dbReference type="PANTHER" id="PTHR43591:SF24">
    <property type="entry name" value="2-METHOXY-6-POLYPRENYL-1,4-BENZOQUINOL METHYLASE, MITOCHONDRIAL"/>
    <property type="match status" value="1"/>
</dbReference>
<dbReference type="InterPro" id="IPR013216">
    <property type="entry name" value="Methyltransf_11"/>
</dbReference>
<dbReference type="Proteomes" id="UP000629870">
    <property type="component" value="Unassembled WGS sequence"/>
</dbReference>
<protein>
    <submittedName>
        <fullName evidence="6">Methyltransferase domain-containing protein</fullName>
    </submittedName>
    <submittedName>
        <fullName evidence="5">Ubiquinone/menaquinone biosynthesis C-methylase UbiE</fullName>
    </submittedName>
</protein>
<evidence type="ECO:0000313" key="7">
    <source>
        <dbReference type="Proteomes" id="UP000313988"/>
    </source>
</evidence>
<dbReference type="Gene3D" id="3.40.50.150">
    <property type="entry name" value="Vaccinia Virus protein VP39"/>
    <property type="match status" value="1"/>
</dbReference>
<accession>A0A5C4Y3I0</accession>
<reference evidence="6 7" key="1">
    <citation type="submission" date="2019-06" db="EMBL/GenBank/DDBJ databases">
        <title>Genome sequence of Deinococcus radiopugnans ATCC 19172.</title>
        <authorList>
            <person name="Maclea K.S."/>
            <person name="Maynard C.R."/>
        </authorList>
    </citation>
    <scope>NUCLEOTIDE SEQUENCE [LARGE SCALE GENOMIC DNA]</scope>
    <source>
        <strain evidence="6 7">ATCC 19172</strain>
    </source>
</reference>
<comment type="caution">
    <text evidence="6">The sequence shown here is derived from an EMBL/GenBank/DDBJ whole genome shotgun (WGS) entry which is preliminary data.</text>
</comment>
<keyword evidence="8" id="KW-1185">Reference proteome</keyword>
<reference evidence="5 8" key="2">
    <citation type="submission" date="2020-08" db="EMBL/GenBank/DDBJ databases">
        <title>Genomic Encyclopedia of Type Strains, Phase IV (KMG-IV): sequencing the most valuable type-strain genomes for metagenomic binning, comparative biology and taxonomic classification.</title>
        <authorList>
            <person name="Goeker M."/>
        </authorList>
    </citation>
    <scope>NUCLEOTIDE SEQUENCE [LARGE SCALE GENOMIC DNA]</scope>
    <source>
        <strain evidence="5 8">DSM 12027</strain>
    </source>
</reference>
<dbReference type="GO" id="GO:0032259">
    <property type="term" value="P:methylation"/>
    <property type="evidence" value="ECO:0007669"/>
    <property type="project" value="UniProtKB-KW"/>
</dbReference>
<dbReference type="PROSITE" id="PS51608">
    <property type="entry name" value="SAM_MT_UBIE"/>
    <property type="match status" value="1"/>
</dbReference>
<dbReference type="CDD" id="cd02440">
    <property type="entry name" value="AdoMet_MTases"/>
    <property type="match status" value="1"/>
</dbReference>
<dbReference type="Pfam" id="PF08241">
    <property type="entry name" value="Methyltransf_11"/>
    <property type="match status" value="1"/>
</dbReference>
<dbReference type="EMBL" id="JACHEW010000013">
    <property type="protein sequence ID" value="MBB6017331.1"/>
    <property type="molecule type" value="Genomic_DNA"/>
</dbReference>
<keyword evidence="3" id="KW-0949">S-adenosyl-L-methionine</keyword>
<evidence type="ECO:0000313" key="6">
    <source>
        <dbReference type="EMBL" id="TNM70084.1"/>
    </source>
</evidence>
<evidence type="ECO:0000313" key="8">
    <source>
        <dbReference type="Proteomes" id="UP000629870"/>
    </source>
</evidence>
<proteinExistence type="predicted"/>
<dbReference type="SUPFAM" id="SSF53335">
    <property type="entry name" value="S-adenosyl-L-methionine-dependent methyltransferases"/>
    <property type="match status" value="1"/>
</dbReference>
<dbReference type="InterPro" id="IPR029063">
    <property type="entry name" value="SAM-dependent_MTases_sf"/>
</dbReference>
<keyword evidence="5" id="KW-0830">Ubiquinone</keyword>
<dbReference type="PANTHER" id="PTHR43591">
    <property type="entry name" value="METHYLTRANSFERASE"/>
    <property type="match status" value="1"/>
</dbReference>
<keyword evidence="2 6" id="KW-0808">Transferase</keyword>
<dbReference type="InterPro" id="IPR004033">
    <property type="entry name" value="UbiE/COQ5_MeTrFase"/>
</dbReference>
<evidence type="ECO:0000256" key="3">
    <source>
        <dbReference type="ARBA" id="ARBA00022691"/>
    </source>
</evidence>
<dbReference type="Proteomes" id="UP000313988">
    <property type="component" value="Unassembled WGS sequence"/>
</dbReference>
<name>A0A5C4Y3I0_9DEIO</name>
<evidence type="ECO:0000256" key="2">
    <source>
        <dbReference type="ARBA" id="ARBA00022679"/>
    </source>
</evidence>
<gene>
    <name evidence="6" type="ORF">FHR04_13925</name>
    <name evidence="5" type="ORF">HNQ04_002596</name>
</gene>
<dbReference type="GO" id="GO:0008757">
    <property type="term" value="F:S-adenosylmethionine-dependent methyltransferase activity"/>
    <property type="evidence" value="ECO:0007669"/>
    <property type="project" value="InterPro"/>
</dbReference>
<evidence type="ECO:0000313" key="5">
    <source>
        <dbReference type="EMBL" id="MBB6017331.1"/>
    </source>
</evidence>
<dbReference type="RefSeq" id="WP_139403960.1">
    <property type="nucleotide sequence ID" value="NZ_JACHEW010000013.1"/>
</dbReference>